<comment type="caution">
    <text evidence="3">The sequence shown here is derived from an EMBL/GenBank/DDBJ whole genome shotgun (WGS) entry which is preliminary data.</text>
</comment>
<feature type="non-terminal residue" evidence="3">
    <location>
        <position position="469"/>
    </location>
</feature>
<feature type="compositionally biased region" description="Basic and acidic residues" evidence="2">
    <location>
        <begin position="345"/>
        <end position="389"/>
    </location>
</feature>
<feature type="region of interest" description="Disordered" evidence="2">
    <location>
        <begin position="420"/>
        <end position="469"/>
    </location>
</feature>
<evidence type="ECO:0000313" key="3">
    <source>
        <dbReference type="EMBL" id="KAJ9585776.1"/>
    </source>
</evidence>
<keyword evidence="4" id="KW-1185">Reference proteome</keyword>
<accession>A0AAD8ED97</accession>
<reference evidence="3" key="2">
    <citation type="submission" date="2023-05" db="EMBL/GenBank/DDBJ databases">
        <authorList>
            <person name="Fouks B."/>
        </authorList>
    </citation>
    <scope>NUCLEOTIDE SEQUENCE</scope>
    <source>
        <strain evidence="3">Stay&amp;Tobe</strain>
        <tissue evidence="3">Testes</tissue>
    </source>
</reference>
<gene>
    <name evidence="3" type="ORF">L9F63_002413</name>
</gene>
<feature type="region of interest" description="Disordered" evidence="2">
    <location>
        <begin position="141"/>
        <end position="205"/>
    </location>
</feature>
<evidence type="ECO:0000256" key="2">
    <source>
        <dbReference type="SAM" id="MobiDB-lite"/>
    </source>
</evidence>
<evidence type="ECO:0000313" key="4">
    <source>
        <dbReference type="Proteomes" id="UP001233999"/>
    </source>
</evidence>
<sequence>GGHFQFKSERSWDANVSALSGELFSLDIDLLADGLATIPFYKKLDLPITLFSEDEIENMDCIARSALKQYDNTKKNAKKNREKNKDVKELTNRLLDIMKESSPAPIEKKSTEEKTVLNFDIDELDTQNEVDENVYEKESYIKPEKAGLRQTPSPSSKVNDIEQHPNTVLKSSIDVSTEPLKEDLPSRNVREKKKDDIPSEKNNNEVIEEIISVQETKKESTPPKELKQQKITPISDIKKENTQPKEIKKDILDNENQIKNPEAIMTNISEQENQVLVVDTSENIVQEPVMPLGQRTSRRKAKGKIQVSENKNENQISTAKSETLVSESQNEAQFFENQTKTGDSGSKKMEHEKKSQLPENQIRDRVTESKNKAEDLKSQKKIQISDHLSKSQPLPKQTKPEHANDDLDFLLLLRKPVREPHLTGLQPSQVAKPSIEEDDTTGLGSDLTLVSPQKQTEDLEDWLDSMLDD</sequence>
<dbReference type="AlphaFoldDB" id="A0AAD8ED97"/>
<keyword evidence="1" id="KW-0175">Coiled coil</keyword>
<reference evidence="3" key="1">
    <citation type="journal article" date="2023" name="IScience">
        <title>Live-bearing cockroach genome reveals convergent evolutionary mechanisms linked to viviparity in insects and beyond.</title>
        <authorList>
            <person name="Fouks B."/>
            <person name="Harrison M.C."/>
            <person name="Mikhailova A.A."/>
            <person name="Marchal E."/>
            <person name="English S."/>
            <person name="Carruthers M."/>
            <person name="Jennings E.C."/>
            <person name="Chiamaka E.L."/>
            <person name="Frigard R.A."/>
            <person name="Pippel M."/>
            <person name="Attardo G.M."/>
            <person name="Benoit J.B."/>
            <person name="Bornberg-Bauer E."/>
            <person name="Tobe S.S."/>
        </authorList>
    </citation>
    <scope>NUCLEOTIDE SEQUENCE</scope>
    <source>
        <strain evidence="3">Stay&amp;Tobe</strain>
    </source>
</reference>
<feature type="coiled-coil region" evidence="1">
    <location>
        <begin position="67"/>
        <end position="100"/>
    </location>
</feature>
<feature type="compositionally biased region" description="Acidic residues" evidence="2">
    <location>
        <begin position="458"/>
        <end position="469"/>
    </location>
</feature>
<feature type="region of interest" description="Disordered" evidence="2">
    <location>
        <begin position="287"/>
        <end position="405"/>
    </location>
</feature>
<feature type="compositionally biased region" description="Polar residues" evidence="2">
    <location>
        <begin position="150"/>
        <end position="175"/>
    </location>
</feature>
<evidence type="ECO:0000256" key="1">
    <source>
        <dbReference type="SAM" id="Coils"/>
    </source>
</evidence>
<dbReference type="EMBL" id="JASPKZ010007249">
    <property type="protein sequence ID" value="KAJ9585776.1"/>
    <property type="molecule type" value="Genomic_DNA"/>
</dbReference>
<feature type="compositionally biased region" description="Polar residues" evidence="2">
    <location>
        <begin position="307"/>
        <end position="344"/>
    </location>
</feature>
<proteinExistence type="predicted"/>
<feature type="compositionally biased region" description="Basic and acidic residues" evidence="2">
    <location>
        <begin position="179"/>
        <end position="203"/>
    </location>
</feature>
<organism evidence="3 4">
    <name type="scientific">Diploptera punctata</name>
    <name type="common">Pacific beetle cockroach</name>
    <dbReference type="NCBI Taxonomy" id="6984"/>
    <lineage>
        <taxon>Eukaryota</taxon>
        <taxon>Metazoa</taxon>
        <taxon>Ecdysozoa</taxon>
        <taxon>Arthropoda</taxon>
        <taxon>Hexapoda</taxon>
        <taxon>Insecta</taxon>
        <taxon>Pterygota</taxon>
        <taxon>Neoptera</taxon>
        <taxon>Polyneoptera</taxon>
        <taxon>Dictyoptera</taxon>
        <taxon>Blattodea</taxon>
        <taxon>Blaberoidea</taxon>
        <taxon>Blaberidae</taxon>
        <taxon>Diplopterinae</taxon>
        <taxon>Diploptera</taxon>
    </lineage>
</organism>
<dbReference type="Proteomes" id="UP001233999">
    <property type="component" value="Unassembled WGS sequence"/>
</dbReference>
<protein>
    <submittedName>
        <fullName evidence="3">Uncharacterized protein</fullName>
    </submittedName>
</protein>
<name>A0AAD8ED97_DIPPU</name>